<dbReference type="InterPro" id="IPR016024">
    <property type="entry name" value="ARM-type_fold"/>
</dbReference>
<accession>A0A1X2IIE9</accession>
<evidence type="ECO:0000256" key="1">
    <source>
        <dbReference type="ARBA" id="ARBA00034736"/>
    </source>
</evidence>
<evidence type="ECO:0000313" key="2">
    <source>
        <dbReference type="EMBL" id="ORZ17195.1"/>
    </source>
</evidence>
<dbReference type="InterPro" id="IPR018870">
    <property type="entry name" value="Tti2"/>
</dbReference>
<dbReference type="AlphaFoldDB" id="A0A1X2IIE9"/>
<dbReference type="InterPro" id="IPR011989">
    <property type="entry name" value="ARM-like"/>
</dbReference>
<evidence type="ECO:0008006" key="4">
    <source>
        <dbReference type="Google" id="ProtNLM"/>
    </source>
</evidence>
<dbReference type="STRING" id="90262.A0A1X2IIE9"/>
<keyword evidence="3" id="KW-1185">Reference proteome</keyword>
<dbReference type="EMBL" id="MCGE01000010">
    <property type="protein sequence ID" value="ORZ17195.1"/>
    <property type="molecule type" value="Genomic_DNA"/>
</dbReference>
<name>A0A1X2IIE9_9FUNG</name>
<protein>
    <recommendedName>
        <fullName evidence="4">Armadillo-type protein</fullName>
    </recommendedName>
</protein>
<dbReference type="Gene3D" id="1.25.10.10">
    <property type="entry name" value="Leucine-rich Repeat Variant"/>
    <property type="match status" value="1"/>
</dbReference>
<dbReference type="GO" id="GO:0005829">
    <property type="term" value="C:cytosol"/>
    <property type="evidence" value="ECO:0007669"/>
    <property type="project" value="TreeGrafter"/>
</dbReference>
<proteinExistence type="inferred from homology"/>
<dbReference type="Proteomes" id="UP000193560">
    <property type="component" value="Unassembled WGS sequence"/>
</dbReference>
<dbReference type="OrthoDB" id="6417021at2759"/>
<dbReference type="GO" id="GO:0005634">
    <property type="term" value="C:nucleus"/>
    <property type="evidence" value="ECO:0007669"/>
    <property type="project" value="TreeGrafter"/>
</dbReference>
<gene>
    <name evidence="2" type="ORF">BCR42DRAFT_491100</name>
</gene>
<dbReference type="PANTHER" id="PTHR32226">
    <property type="entry name" value="TELO2-INTERACTING PROTEIN 2"/>
    <property type="match status" value="1"/>
</dbReference>
<dbReference type="Pfam" id="PF10521">
    <property type="entry name" value="Tti2"/>
    <property type="match status" value="1"/>
</dbReference>
<dbReference type="SUPFAM" id="SSF48371">
    <property type="entry name" value="ARM repeat"/>
    <property type="match status" value="1"/>
</dbReference>
<comment type="caution">
    <text evidence="2">The sequence shown here is derived from an EMBL/GenBank/DDBJ whole genome shotgun (WGS) entry which is preliminary data.</text>
</comment>
<evidence type="ECO:0000313" key="3">
    <source>
        <dbReference type="Proteomes" id="UP000193560"/>
    </source>
</evidence>
<dbReference type="PANTHER" id="PTHR32226:SF2">
    <property type="entry name" value="TELO2-INTERACTING PROTEIN 2"/>
    <property type="match status" value="1"/>
</dbReference>
<sequence>MEKMENGYDTVDIIEWIVSTSSSDELERILPKIMPLVLRVLDDYDVEYKTRGVLLVHEMISVLDLTVITKFGLENVFIDALFKCLTYLTEDRDLPLLKSAYSCLMDLINKSKPAESKERSILYEKMMMDGVVPGLTYAGNKPKFLLVLLEAIDGLTAELGVLLVRYLKVSLFGICNGLCSIDTNINQVALTSLEHVIQQTSPRMAPYGSDVLRALVTLWLNHCNKKDNDTSQILCERIKIIYRLLYDVCQDQLKTDAQALMDLDRASFEPLLA</sequence>
<comment type="similarity">
    <text evidence="1">Belongs to the TTI2 family.</text>
</comment>
<organism evidence="2 3">
    <name type="scientific">Absidia repens</name>
    <dbReference type="NCBI Taxonomy" id="90262"/>
    <lineage>
        <taxon>Eukaryota</taxon>
        <taxon>Fungi</taxon>
        <taxon>Fungi incertae sedis</taxon>
        <taxon>Mucoromycota</taxon>
        <taxon>Mucoromycotina</taxon>
        <taxon>Mucoromycetes</taxon>
        <taxon>Mucorales</taxon>
        <taxon>Cunninghamellaceae</taxon>
        <taxon>Absidia</taxon>
    </lineage>
</organism>
<dbReference type="GO" id="GO:0110078">
    <property type="term" value="C:TTT Hsp90 cochaperone complex"/>
    <property type="evidence" value="ECO:0007669"/>
    <property type="project" value="InterPro"/>
</dbReference>
<reference evidence="2 3" key="1">
    <citation type="submission" date="2016-07" db="EMBL/GenBank/DDBJ databases">
        <title>Pervasive Adenine N6-methylation of Active Genes in Fungi.</title>
        <authorList>
            <consortium name="DOE Joint Genome Institute"/>
            <person name="Mondo S.J."/>
            <person name="Dannebaum R.O."/>
            <person name="Kuo R.C."/>
            <person name="Labutti K."/>
            <person name="Haridas S."/>
            <person name="Kuo A."/>
            <person name="Salamov A."/>
            <person name="Ahrendt S.R."/>
            <person name="Lipzen A."/>
            <person name="Sullivan W."/>
            <person name="Andreopoulos W.B."/>
            <person name="Clum A."/>
            <person name="Lindquist E."/>
            <person name="Daum C."/>
            <person name="Ramamoorthy G.K."/>
            <person name="Gryganskyi A."/>
            <person name="Culley D."/>
            <person name="Magnuson J.K."/>
            <person name="James T.Y."/>
            <person name="O'Malley M.A."/>
            <person name="Stajich J.E."/>
            <person name="Spatafora J.W."/>
            <person name="Visel A."/>
            <person name="Grigoriev I.V."/>
        </authorList>
    </citation>
    <scope>NUCLEOTIDE SEQUENCE [LARGE SCALE GENOMIC DNA]</scope>
    <source>
        <strain evidence="2 3">NRRL 1336</strain>
    </source>
</reference>